<dbReference type="eggNOG" id="arCOG01688">
    <property type="taxonomic scope" value="Archaea"/>
</dbReference>
<keyword evidence="3" id="KW-1185">Reference proteome</keyword>
<dbReference type="RefSeq" id="WP_013129234.1">
    <property type="nucleotide sequence ID" value="NC_014160.1"/>
</dbReference>
<accession>D5U0J1</accession>
<protein>
    <recommendedName>
        <fullName evidence="1">ACT domain-containing protein</fullName>
    </recommendedName>
</protein>
<feature type="domain" description="ACT" evidence="1">
    <location>
        <begin position="35"/>
        <end position="112"/>
    </location>
</feature>
<dbReference type="GeneID" id="9165379"/>
<dbReference type="EMBL" id="CP001939">
    <property type="protein sequence ID" value="ADG90641.1"/>
    <property type="molecule type" value="Genomic_DNA"/>
</dbReference>
<dbReference type="KEGG" id="tag:Tagg_0366"/>
<organism evidence="2 3">
    <name type="scientific">Thermosphaera aggregans (strain DSM 11486 / M11TL)</name>
    <dbReference type="NCBI Taxonomy" id="633148"/>
    <lineage>
        <taxon>Archaea</taxon>
        <taxon>Thermoproteota</taxon>
        <taxon>Thermoprotei</taxon>
        <taxon>Desulfurococcales</taxon>
        <taxon>Desulfurococcaceae</taxon>
        <taxon>Thermosphaera</taxon>
    </lineage>
</organism>
<proteinExistence type="predicted"/>
<dbReference type="Proteomes" id="UP000002376">
    <property type="component" value="Chromosome"/>
</dbReference>
<evidence type="ECO:0000313" key="2">
    <source>
        <dbReference type="EMBL" id="ADG90641.1"/>
    </source>
</evidence>
<dbReference type="SUPFAM" id="SSF111126">
    <property type="entry name" value="Ligand-binding domain in the NO signalling and Golgi transport"/>
    <property type="match status" value="1"/>
</dbReference>
<evidence type="ECO:0000313" key="3">
    <source>
        <dbReference type="Proteomes" id="UP000002376"/>
    </source>
</evidence>
<dbReference type="InterPro" id="IPR045865">
    <property type="entry name" value="ACT-like_dom_sf"/>
</dbReference>
<name>D5U0J1_THEAM</name>
<dbReference type="AlphaFoldDB" id="D5U0J1"/>
<evidence type="ECO:0000259" key="1">
    <source>
        <dbReference type="PROSITE" id="PS51671"/>
    </source>
</evidence>
<dbReference type="Gene3D" id="3.30.70.260">
    <property type="match status" value="1"/>
</dbReference>
<dbReference type="STRING" id="633148.Tagg_0366"/>
<dbReference type="InterPro" id="IPR024096">
    <property type="entry name" value="NO_sig/Golgi_transp_ligand-bd"/>
</dbReference>
<dbReference type="OrthoDB" id="19264at2157"/>
<dbReference type="PROSITE" id="PS51671">
    <property type="entry name" value="ACT"/>
    <property type="match status" value="1"/>
</dbReference>
<gene>
    <name evidence="2" type="ordered locus">Tagg_0366</name>
</gene>
<reference evidence="2 3" key="1">
    <citation type="journal article" date="2010" name="Stand. Genomic Sci.">
        <title>Complete genome sequence of Thermosphaera aggregans type strain (M11TL).</title>
        <authorList>
            <person name="Spring S."/>
            <person name="Rachel R."/>
            <person name="Lapidus A."/>
            <person name="Davenport K."/>
            <person name="Tice H."/>
            <person name="Copeland A."/>
            <person name="Cheng J.F."/>
            <person name="Lucas S."/>
            <person name="Chen F."/>
            <person name="Nolan M."/>
            <person name="Bruce D."/>
            <person name="Goodwin L."/>
            <person name="Pitluck S."/>
            <person name="Ivanova N."/>
            <person name="Mavromatis K."/>
            <person name="Ovchinnikova G."/>
            <person name="Pati A."/>
            <person name="Chen A."/>
            <person name="Palaniappan K."/>
            <person name="Land M."/>
            <person name="Hauser L."/>
            <person name="Chang Y.J."/>
            <person name="Jeffries C.C."/>
            <person name="Brettin T."/>
            <person name="Detter J.C."/>
            <person name="Tapia R."/>
            <person name="Han C."/>
            <person name="Heimerl T."/>
            <person name="Weikl F."/>
            <person name="Brambilla E."/>
            <person name="Goker M."/>
            <person name="Bristow J."/>
            <person name="Eisen J.A."/>
            <person name="Markowitz V."/>
            <person name="Hugenholtz P."/>
            <person name="Kyrpides N.C."/>
            <person name="Klenk H.P."/>
        </authorList>
    </citation>
    <scope>NUCLEOTIDE SEQUENCE [LARGE SCALE GENOMIC DNA]</scope>
    <source>
        <strain evidence="3">DSM 11486 / M11TL</strain>
    </source>
</reference>
<dbReference type="InterPro" id="IPR002912">
    <property type="entry name" value="ACT_dom"/>
</dbReference>
<dbReference type="CDD" id="cd02116">
    <property type="entry name" value="ACT"/>
    <property type="match status" value="1"/>
</dbReference>
<dbReference type="SUPFAM" id="SSF55021">
    <property type="entry name" value="ACT-like"/>
    <property type="match status" value="1"/>
</dbReference>
<dbReference type="Gene3D" id="3.30.1380.20">
    <property type="entry name" value="Trafficking protein particle complex subunit 3"/>
    <property type="match status" value="1"/>
</dbReference>
<reference evidence="3" key="2">
    <citation type="journal article" date="2010" name="Stand. Genomic Sci.">
        <title>Complete genome sequence of Thermosphaera aggregans type strain (M11TLT).</title>
        <authorList>
            <person name="Spring S."/>
            <person name="Rachel R."/>
            <person name="Lapidus A."/>
            <person name="Davenport K."/>
            <person name="Tice H."/>
            <person name="Copeland A."/>
            <person name="Cheng J.-F."/>
            <person name="Lucas S."/>
            <person name="Chen F."/>
            <person name="Nolan M."/>
            <person name="Bruce D."/>
            <person name="Goodwin L."/>
            <person name="Pitluck S."/>
            <person name="Ivanova N."/>
            <person name="Mavromatis K."/>
            <person name="Ovchinnikova G."/>
            <person name="Pati A."/>
            <person name="Chen A."/>
            <person name="Palaniappan K."/>
            <person name="Land M."/>
            <person name="Hauser L."/>
            <person name="Chang Y.-J."/>
            <person name="Jeffries C.C."/>
            <person name="Brettin T."/>
            <person name="Detter J.C."/>
            <person name="Tapia R."/>
            <person name="Han C."/>
            <person name="Heimerl T."/>
            <person name="Weikl F."/>
            <person name="Brambilla E."/>
            <person name="Goker M."/>
            <person name="Bristow J."/>
            <person name="Eisen J.A."/>
            <person name="Markowitz V."/>
            <person name="Hugenholtz P."/>
            <person name="Kyrpides N.C."/>
            <person name="Klenk H.-P."/>
        </authorList>
    </citation>
    <scope>NUCLEOTIDE SEQUENCE [LARGE SCALE GENOMIC DNA]</scope>
    <source>
        <strain evidence="3">DSM 11486 / M11TL</strain>
    </source>
</reference>
<reference key="3">
    <citation type="submission" date="2010-02" db="EMBL/GenBank/DDBJ databases">
        <title>Complete genome sequence of Thermosphaera aggregans type strain (M11TL).</title>
        <authorList>
            <consortium name="US DOE Joint Genome Institute (JGI-PGF)"/>
            <person name="Spring S."/>
            <person name="Lapidus A."/>
            <person name="Munk C."/>
            <person name="Schroeder M."/>
            <person name="Glavina Del Rio T."/>
            <person name="Tice H."/>
            <person name="Copeland A."/>
            <person name="Cheng J.-F."/>
            <person name="Lucas S."/>
            <person name="Chen F."/>
            <person name="Nolan M."/>
            <person name="Bruce D."/>
            <person name="Goodwin L."/>
            <person name="Pitluck S."/>
            <person name="Ivanova N."/>
            <person name="Mavromatis K."/>
            <person name="Ovchinnikova G."/>
            <person name="Pati A."/>
            <person name="Chen A."/>
            <person name="Palaniappan K."/>
            <person name="Land M."/>
            <person name="Hauser L."/>
            <person name="Chang Y.-J."/>
            <person name="Jeffries C.C."/>
            <person name="Brettin T."/>
            <person name="Detter J.C."/>
            <person name="Tapia R."/>
            <person name="Han C."/>
            <person name="Chain P."/>
            <person name="Heimerl T."/>
            <person name="Weik F."/>
            <person name="Goker M."/>
            <person name="Rachel R."/>
            <person name="Bristow J."/>
            <person name="Eisen J.A."/>
            <person name="Markowitz V."/>
            <person name="Hugenholtz P."/>
            <person name="Kyrpides N.C."/>
            <person name="Klenk H.-P."/>
        </authorList>
    </citation>
    <scope>NUCLEOTIDE SEQUENCE</scope>
    <source>
        <strain>DSM 11486</strain>
    </source>
</reference>
<sequence length="285" mass="31900">MGFLSNMIRLGKGNGDNVKVLVPTAFRIPNGNNILLHLKLKNEPGVIAKVTDIVKESGLNISNITTPTIVKGDCGDLFVMIENCDRKCGETFSKNMKKELGKLLIDINVYDSRENFLFIPNSVIEFMGVESIIIPKFFIEEVYRRIYEKYPDASTLSLLRNIGIAIGSTLFKGLFGETAMEKGIEEHYPIALKFFEGAYASMGFGNAKITYKNGVVFNIEIINNFESMVLKNLGTTRAIPELTIGILQGYLSSMTERRVEIHVLETLSKGSQKDLFEARVYEHAH</sequence>
<dbReference type="HOGENOM" id="CLU_982185_0_0_2"/>